<dbReference type="PANTHER" id="PTHR40943:SF2">
    <property type="entry name" value="(S)-UREIDOGLYCINE AMINOHYDROLASE CUPIN DOMAIN-CONTAINING PROTEIN"/>
    <property type="match status" value="1"/>
</dbReference>
<dbReference type="Gene3D" id="2.60.120.10">
    <property type="entry name" value="Jelly Rolls"/>
    <property type="match status" value="1"/>
</dbReference>
<gene>
    <name evidence="2" type="ORF">PRZ01_16570</name>
</gene>
<dbReference type="SUPFAM" id="SSF51182">
    <property type="entry name" value="RmlC-like cupins"/>
    <property type="match status" value="1"/>
</dbReference>
<dbReference type="Pfam" id="PF05899">
    <property type="entry name" value="Cupin_3"/>
    <property type="match status" value="1"/>
</dbReference>
<proteinExistence type="predicted"/>
<keyword evidence="3" id="KW-1185">Reference proteome</keyword>
<dbReference type="CDD" id="cd02227">
    <property type="entry name" value="cupin_TM1112-like"/>
    <property type="match status" value="1"/>
</dbReference>
<name>A0ABT5KWS9_9BURK</name>
<evidence type="ECO:0000313" key="2">
    <source>
        <dbReference type="EMBL" id="MDC8786803.1"/>
    </source>
</evidence>
<feature type="domain" description="(S)-ureidoglycine aminohydrolase cupin" evidence="1">
    <location>
        <begin position="39"/>
        <end position="110"/>
    </location>
</feature>
<accession>A0ABT5KWS9</accession>
<dbReference type="EMBL" id="JAQQXS010000016">
    <property type="protein sequence ID" value="MDC8786803.1"/>
    <property type="molecule type" value="Genomic_DNA"/>
</dbReference>
<reference evidence="2 3" key="1">
    <citation type="submission" date="2022-10" db="EMBL/GenBank/DDBJ databases">
        <title>paucibacter sp. hw8 Genome sequencing.</title>
        <authorList>
            <person name="Park S."/>
        </authorList>
    </citation>
    <scope>NUCLEOTIDE SEQUENCE [LARGE SCALE GENOMIC DNA]</scope>
    <source>
        <strain evidence="3">hw8</strain>
    </source>
</reference>
<evidence type="ECO:0000313" key="3">
    <source>
        <dbReference type="Proteomes" id="UP001219862"/>
    </source>
</evidence>
<organism evidence="2 3">
    <name type="scientific">Roseateles koreensis</name>
    <dbReference type="NCBI Taxonomy" id="2987526"/>
    <lineage>
        <taxon>Bacteria</taxon>
        <taxon>Pseudomonadati</taxon>
        <taxon>Pseudomonadota</taxon>
        <taxon>Betaproteobacteria</taxon>
        <taxon>Burkholderiales</taxon>
        <taxon>Sphaerotilaceae</taxon>
        <taxon>Roseateles</taxon>
    </lineage>
</organism>
<dbReference type="Proteomes" id="UP001219862">
    <property type="component" value="Unassembled WGS sequence"/>
</dbReference>
<protein>
    <submittedName>
        <fullName evidence="2">Cupin domain-containing protein</fullName>
    </submittedName>
</protein>
<sequence length="117" mass="13205">MPVYKVNEASAERSEYYLSPEKLLSGNPKQTLWMQYTDPTKKFVTGVWHSEVGKWKIQYTEEEYCHMLDGISIITDASGCAITVSAGESFVVPRGFVGTWEVITPSKKTFVIYEPGN</sequence>
<dbReference type="InterPro" id="IPR011051">
    <property type="entry name" value="RmlC_Cupin_sf"/>
</dbReference>
<evidence type="ECO:0000259" key="1">
    <source>
        <dbReference type="Pfam" id="PF05899"/>
    </source>
</evidence>
<dbReference type="RefSeq" id="WP_273597902.1">
    <property type="nucleotide sequence ID" value="NZ_JAQQXS010000016.1"/>
</dbReference>
<dbReference type="InterPro" id="IPR008579">
    <property type="entry name" value="UGlyAH_Cupin_dom"/>
</dbReference>
<dbReference type="PANTHER" id="PTHR40943">
    <property type="entry name" value="CYTOPLASMIC PROTEIN-RELATED"/>
    <property type="match status" value="1"/>
</dbReference>
<dbReference type="InterPro" id="IPR014710">
    <property type="entry name" value="RmlC-like_jellyroll"/>
</dbReference>
<comment type="caution">
    <text evidence="2">The sequence shown here is derived from an EMBL/GenBank/DDBJ whole genome shotgun (WGS) entry which is preliminary data.</text>
</comment>